<dbReference type="RefSeq" id="WP_095660357.1">
    <property type="nucleotide sequence ID" value="NZ_CP019688.1"/>
</dbReference>
<name>A0A1Q2HXY1_9CORY</name>
<feature type="region of interest" description="Disordered" evidence="1">
    <location>
        <begin position="31"/>
        <end position="76"/>
    </location>
</feature>
<dbReference type="Proteomes" id="UP000217209">
    <property type="component" value="Chromosome"/>
</dbReference>
<evidence type="ECO:0000313" key="3">
    <source>
        <dbReference type="Proteomes" id="UP000217209"/>
    </source>
</evidence>
<reference evidence="2 3" key="1">
    <citation type="submission" date="2016-12" db="EMBL/GenBank/DDBJ databases">
        <authorList>
            <person name="Song W.-J."/>
            <person name="Kurnit D.M."/>
        </authorList>
    </citation>
    <scope>NUCLEOTIDE SEQUENCE [LARGE SCALE GENOMIC DNA]</scope>
    <source>
        <strain evidence="2 3">DSM 30827</strain>
    </source>
</reference>
<dbReference type="EMBL" id="CP019688">
    <property type="protein sequence ID" value="AQQ15705.1"/>
    <property type="molecule type" value="Genomic_DNA"/>
</dbReference>
<dbReference type="OrthoDB" id="4427683at2"/>
<dbReference type="KEGG" id="cgv:CGLAU_08750"/>
<protein>
    <submittedName>
        <fullName evidence="2">Uncharacterized protein</fullName>
    </submittedName>
</protein>
<sequence>MAQEQFAGPEQYTEFDPEKFIRDMKIQAEEKSKIDGLLPEGKAAETKDADAADEDTGAETSSQVSEASSKSTHSGE</sequence>
<evidence type="ECO:0000256" key="1">
    <source>
        <dbReference type="SAM" id="MobiDB-lite"/>
    </source>
</evidence>
<feature type="compositionally biased region" description="Polar residues" evidence="1">
    <location>
        <begin position="60"/>
        <end position="76"/>
    </location>
</feature>
<evidence type="ECO:0000313" key="2">
    <source>
        <dbReference type="EMBL" id="AQQ15705.1"/>
    </source>
</evidence>
<keyword evidence="3" id="KW-1185">Reference proteome</keyword>
<gene>
    <name evidence="2" type="ORF">CGLAU_08750</name>
</gene>
<proteinExistence type="predicted"/>
<organism evidence="2 3">
    <name type="scientific">Corynebacterium glaucum</name>
    <dbReference type="NCBI Taxonomy" id="187491"/>
    <lineage>
        <taxon>Bacteria</taxon>
        <taxon>Bacillati</taxon>
        <taxon>Actinomycetota</taxon>
        <taxon>Actinomycetes</taxon>
        <taxon>Mycobacteriales</taxon>
        <taxon>Corynebacteriaceae</taxon>
        <taxon>Corynebacterium</taxon>
    </lineage>
</organism>
<accession>A0A1Q2HXY1</accession>
<dbReference type="AlphaFoldDB" id="A0A1Q2HXY1"/>